<sequence length="273" mass="29276">MARSRSMGNARLFLRFAAASIAGQARYPASALMLTTGQFLATGIEVVAIWALFDRFGSLQGWRLGEVALFYGLVHAMFALADMLGRGFDVLGTELLRTGAFDRLLLRPRPVALQLMGHDLRLSRLGRLLQAGLVLAFGSVQAGIDWTPAAIAVAVFAVAGGVALFLGILVLQGALAFWTVESLEIANVFTYGGVEAGQYPMALYARWFRRLLTFGVPLACVAYYPALWVLGRADPLGAPAWVGAVSPLAGFVFLGLAFGVWRLGLRRYASSGS</sequence>
<dbReference type="Proteomes" id="UP000255265">
    <property type="component" value="Unassembled WGS sequence"/>
</dbReference>
<protein>
    <submittedName>
        <fullName evidence="2">ABC-2 type transport system permease protein</fullName>
    </submittedName>
</protein>
<dbReference type="InterPro" id="IPR010390">
    <property type="entry name" value="ABC-2_transporter-like"/>
</dbReference>
<organism evidence="2 3">
    <name type="scientific">Pseudacidovorax intermedius</name>
    <dbReference type="NCBI Taxonomy" id="433924"/>
    <lineage>
        <taxon>Bacteria</taxon>
        <taxon>Pseudomonadati</taxon>
        <taxon>Pseudomonadota</taxon>
        <taxon>Betaproteobacteria</taxon>
        <taxon>Burkholderiales</taxon>
        <taxon>Comamonadaceae</taxon>
        <taxon>Pseudacidovorax</taxon>
    </lineage>
</organism>
<dbReference type="PANTHER" id="PTHR36833">
    <property type="entry name" value="SLR0610 PROTEIN-RELATED"/>
    <property type="match status" value="1"/>
</dbReference>
<feature type="transmembrane region" description="Helical" evidence="1">
    <location>
        <begin position="125"/>
        <end position="144"/>
    </location>
</feature>
<gene>
    <name evidence="2" type="ORF">DFR41_105121</name>
</gene>
<evidence type="ECO:0000313" key="3">
    <source>
        <dbReference type="Proteomes" id="UP000255265"/>
    </source>
</evidence>
<keyword evidence="3" id="KW-1185">Reference proteome</keyword>
<comment type="caution">
    <text evidence="2">The sequence shown here is derived from an EMBL/GenBank/DDBJ whole genome shotgun (WGS) entry which is preliminary data.</text>
</comment>
<accession>A0A370FDT8</accession>
<dbReference type="EMBL" id="QQAV01000005">
    <property type="protein sequence ID" value="RDI24206.1"/>
    <property type="molecule type" value="Genomic_DNA"/>
</dbReference>
<evidence type="ECO:0000313" key="2">
    <source>
        <dbReference type="EMBL" id="RDI24206.1"/>
    </source>
</evidence>
<evidence type="ECO:0000256" key="1">
    <source>
        <dbReference type="SAM" id="Phobius"/>
    </source>
</evidence>
<dbReference type="Pfam" id="PF06182">
    <property type="entry name" value="ABC2_membrane_6"/>
    <property type="match status" value="1"/>
</dbReference>
<feature type="transmembrane region" description="Helical" evidence="1">
    <location>
        <begin position="211"/>
        <end position="228"/>
    </location>
</feature>
<feature type="transmembrane region" description="Helical" evidence="1">
    <location>
        <begin position="34"/>
        <end position="53"/>
    </location>
</feature>
<keyword evidence="1" id="KW-1133">Transmembrane helix</keyword>
<dbReference type="AlphaFoldDB" id="A0A370FDT8"/>
<feature type="transmembrane region" description="Helical" evidence="1">
    <location>
        <begin position="150"/>
        <end position="171"/>
    </location>
</feature>
<keyword evidence="1" id="KW-0812">Transmembrane</keyword>
<feature type="transmembrane region" description="Helical" evidence="1">
    <location>
        <begin position="240"/>
        <end position="261"/>
    </location>
</feature>
<dbReference type="PANTHER" id="PTHR36833:SF1">
    <property type="entry name" value="INTEGRAL MEMBRANE TRANSPORT PROTEIN"/>
    <property type="match status" value="1"/>
</dbReference>
<keyword evidence="1" id="KW-0472">Membrane</keyword>
<proteinExistence type="predicted"/>
<reference evidence="2 3" key="1">
    <citation type="submission" date="2018-07" db="EMBL/GenBank/DDBJ databases">
        <title>Genomic Encyclopedia of Type Strains, Phase IV (KMG-IV): sequencing the most valuable type-strain genomes for metagenomic binning, comparative biology and taxonomic classification.</title>
        <authorList>
            <person name="Goeker M."/>
        </authorList>
    </citation>
    <scope>NUCLEOTIDE SEQUENCE [LARGE SCALE GENOMIC DNA]</scope>
    <source>
        <strain evidence="2 3">DSM 21352</strain>
    </source>
</reference>
<name>A0A370FDT8_9BURK</name>